<dbReference type="GO" id="GO:0003824">
    <property type="term" value="F:catalytic activity"/>
    <property type="evidence" value="ECO:0007669"/>
    <property type="project" value="InterPro"/>
</dbReference>
<evidence type="ECO:0000313" key="7">
    <source>
        <dbReference type="Proteomes" id="UP000764110"/>
    </source>
</evidence>
<dbReference type="Pfam" id="PF12796">
    <property type="entry name" value="Ank_2"/>
    <property type="match status" value="3"/>
</dbReference>
<keyword evidence="2" id="KW-0040">ANK repeat</keyword>
<evidence type="ECO:0008006" key="8">
    <source>
        <dbReference type="Google" id="ProtNLM"/>
    </source>
</evidence>
<feature type="repeat" description="ANK" evidence="2">
    <location>
        <begin position="1050"/>
        <end position="1082"/>
    </location>
</feature>
<evidence type="ECO:0000259" key="4">
    <source>
        <dbReference type="Pfam" id="PF22939"/>
    </source>
</evidence>
<dbReference type="EMBL" id="JACEFI010000012">
    <property type="protein sequence ID" value="KAH0595387.1"/>
    <property type="molecule type" value="Genomic_DNA"/>
</dbReference>
<organism evidence="6 7">
    <name type="scientific">Metarhizium humberi</name>
    <dbReference type="NCBI Taxonomy" id="2596975"/>
    <lineage>
        <taxon>Eukaryota</taxon>
        <taxon>Fungi</taxon>
        <taxon>Dikarya</taxon>
        <taxon>Ascomycota</taxon>
        <taxon>Pezizomycotina</taxon>
        <taxon>Sordariomycetes</taxon>
        <taxon>Hypocreomycetidae</taxon>
        <taxon>Hypocreales</taxon>
        <taxon>Clavicipitaceae</taxon>
        <taxon>Metarhizium</taxon>
    </lineage>
</organism>
<dbReference type="InterPro" id="IPR053137">
    <property type="entry name" value="NLR-like"/>
</dbReference>
<protein>
    <recommendedName>
        <fullName evidence="8">Ankyrin repeat-containing domain protein</fullName>
    </recommendedName>
</protein>
<comment type="caution">
    <text evidence="6">The sequence shown here is derived from an EMBL/GenBank/DDBJ whole genome shotgun (WGS) entry which is preliminary data.</text>
</comment>
<feature type="repeat" description="ANK" evidence="2">
    <location>
        <begin position="1017"/>
        <end position="1049"/>
    </location>
</feature>
<sequence length="1207" mass="135246">MEPGNGPKRTLQIDDDDEAVLGDAKRRNFDKAQDESPKKTESQHAAREKSGRPYQLKGINSKYHVGWISAIHPENVAARAFLDDEYDGPYYKSSTDSNDYTLGKIKEHNVVVAVLPAGEYGVASAAQVAANMMRTFPNIKIGLMVGIGGGAPHQKHDIRLGDVVVSVPRNGFGGVFYYNFGKSIQGKKFRETKHLNMPPTSLLAAVNGLKSQYALRGHPLIKNIDDVLAKYPDLQEEYSRPDPGSDRLYKSDIIHASDDVAPCAEVCSQDPSCLVARSERPKRKEITIHYGLIASADNLLKDAYIRDKLAMEKDVLCFEMEAAGLMDNFPCLAIRGICDYSDTHKNDEWQGYAAMTAAAYAKNLLERVRPEQVEDEKNISEVLSDVQDGVHKLLDTHHERQHQHILDWLTQVNYAPLQSDLLRKRQPQTGQWLLDSTAFQEWIKTSKQTLFCPGIPGAGKTTLTSVVVDYLQERFRGQQNIAIAYIYFRYNFEQTVDDVLLNLLKQLAQTQGSLPSVVEELYDEHKGRQTRPCLDETRRALQVLIPQYPRVFIVIDGLDECQIAGGCRNDFLAEMIDLQANCGTSVFATSRFLPDITEKFDNKSSLNFIGSKQIEIRADVEDIKKYLDGHMHQLPSVVQNNPELQLEIKTRIAEAVDGMFLLAKIYLDFLEDKLTPKAIINALDKFQRRSRGSDSYDRSQVLANAFDDAMQRVNAQSPGRRELALQVLGWTTCARRALTTLELQHALAVEINKPEFDENNLADIQDLVSVCAGLVTIDEESMAIRLVHYTLQEYLENTQDKWFRNPQAQMALKCVTYLSFSAFESGRCQCDQDLEERLRLHPFYIYAARNWGHHAREAETPYEDIEYFLRCQKKAEASSQVFSLLAFQVNPPLLLLGNETREMYGLHLAAYFGIDSAVFGQLVNNDPNSRDGNGRTPISHAAENGHVAIIKVLLDKGAEIDPTPPDHHYSPLKLAVIGNHTAAIELLLENGAFIESNSFSMESHDVFMVHHHRFPHTDRTPLSIAATVSNETIVQLLLDKGAKVDSKDEYGWTPLSHAAMRGHKAIVELLLKKGANIGSKDFMGQTPLMVAADFGNASIVMFLLEKGVDVNSKDGGSRTPLWWASAMSRVATVKLLLEKGAHVDSQDDYEGRTPLILAVMDEDESLVSLLLQNGASCTIKDKDGRTPLSLAEEYGYETIVQMLKRQR</sequence>
<dbReference type="Gene3D" id="1.25.40.20">
    <property type="entry name" value="Ankyrin repeat-containing domain"/>
    <property type="match status" value="3"/>
</dbReference>
<dbReference type="SUPFAM" id="SSF48403">
    <property type="entry name" value="Ankyrin repeat"/>
    <property type="match status" value="1"/>
</dbReference>
<evidence type="ECO:0000256" key="2">
    <source>
        <dbReference type="PROSITE-ProRule" id="PRU00023"/>
    </source>
</evidence>
<feature type="repeat" description="ANK" evidence="2">
    <location>
        <begin position="1150"/>
        <end position="1182"/>
    </location>
</feature>
<dbReference type="Gene3D" id="3.40.50.300">
    <property type="entry name" value="P-loop containing nucleotide triphosphate hydrolases"/>
    <property type="match status" value="1"/>
</dbReference>
<dbReference type="AlphaFoldDB" id="A0A9P8M7X7"/>
<dbReference type="PANTHER" id="PTHR46082:SF11">
    <property type="entry name" value="AAA+ ATPASE DOMAIN-CONTAINING PROTEIN-RELATED"/>
    <property type="match status" value="1"/>
</dbReference>
<feature type="region of interest" description="Disordered" evidence="3">
    <location>
        <begin position="1"/>
        <end position="52"/>
    </location>
</feature>
<dbReference type="PROSITE" id="PS50088">
    <property type="entry name" value="ANK_REPEAT"/>
    <property type="match status" value="7"/>
</dbReference>
<feature type="repeat" description="ANK" evidence="2">
    <location>
        <begin position="967"/>
        <end position="999"/>
    </location>
</feature>
<dbReference type="InterPro" id="IPR027417">
    <property type="entry name" value="P-loop_NTPase"/>
</dbReference>
<feature type="repeat" description="ANK" evidence="2">
    <location>
        <begin position="1116"/>
        <end position="1148"/>
    </location>
</feature>
<feature type="compositionally biased region" description="Basic and acidic residues" evidence="3">
    <location>
        <begin position="23"/>
        <end position="51"/>
    </location>
</feature>
<dbReference type="Pfam" id="PF22939">
    <property type="entry name" value="WHD_GPIID"/>
    <property type="match status" value="1"/>
</dbReference>
<feature type="repeat" description="ANK" evidence="2">
    <location>
        <begin position="933"/>
        <end position="965"/>
    </location>
</feature>
<dbReference type="PANTHER" id="PTHR46082">
    <property type="entry name" value="ATP/GTP-BINDING PROTEIN-RELATED"/>
    <property type="match status" value="1"/>
</dbReference>
<dbReference type="InterPro" id="IPR054471">
    <property type="entry name" value="GPIID_WHD"/>
</dbReference>
<feature type="repeat" description="ANK" evidence="2">
    <location>
        <begin position="1083"/>
        <end position="1115"/>
    </location>
</feature>
<dbReference type="InterPro" id="IPR056884">
    <property type="entry name" value="NPHP3-like_N"/>
</dbReference>
<dbReference type="SUPFAM" id="SSF52540">
    <property type="entry name" value="P-loop containing nucleoside triphosphate hydrolases"/>
    <property type="match status" value="1"/>
</dbReference>
<dbReference type="PRINTS" id="PR01415">
    <property type="entry name" value="ANKYRIN"/>
</dbReference>
<reference evidence="6 7" key="1">
    <citation type="submission" date="2020-07" db="EMBL/GenBank/DDBJ databases">
        <title>Metarhizium humberi genome.</title>
        <authorList>
            <person name="Lysoe E."/>
        </authorList>
    </citation>
    <scope>NUCLEOTIDE SEQUENCE [LARGE SCALE GENOMIC DNA]</scope>
    <source>
        <strain evidence="6 7">ESALQ1638</strain>
    </source>
</reference>
<evidence type="ECO:0000256" key="1">
    <source>
        <dbReference type="ARBA" id="ARBA00022737"/>
    </source>
</evidence>
<gene>
    <name evidence="6" type="ORF">MHUMG1_06562</name>
</gene>
<dbReference type="Proteomes" id="UP000764110">
    <property type="component" value="Unassembled WGS sequence"/>
</dbReference>
<dbReference type="SMART" id="SM00248">
    <property type="entry name" value="ANK"/>
    <property type="match status" value="8"/>
</dbReference>
<dbReference type="InterPro" id="IPR035994">
    <property type="entry name" value="Nucleoside_phosphorylase_sf"/>
</dbReference>
<name>A0A9P8M7X7_9HYPO</name>
<proteinExistence type="predicted"/>
<dbReference type="PROSITE" id="PS50297">
    <property type="entry name" value="ANK_REP_REGION"/>
    <property type="match status" value="6"/>
</dbReference>
<dbReference type="SUPFAM" id="SSF53167">
    <property type="entry name" value="Purine and uridine phosphorylases"/>
    <property type="match status" value="1"/>
</dbReference>
<keyword evidence="1" id="KW-0677">Repeat</keyword>
<evidence type="ECO:0000256" key="3">
    <source>
        <dbReference type="SAM" id="MobiDB-lite"/>
    </source>
</evidence>
<evidence type="ECO:0000313" key="6">
    <source>
        <dbReference type="EMBL" id="KAH0595387.1"/>
    </source>
</evidence>
<dbReference type="InterPro" id="IPR036770">
    <property type="entry name" value="Ankyrin_rpt-contain_sf"/>
</dbReference>
<dbReference type="Pfam" id="PF24883">
    <property type="entry name" value="NPHP3_N"/>
    <property type="match status" value="1"/>
</dbReference>
<dbReference type="InterPro" id="IPR002110">
    <property type="entry name" value="Ankyrin_rpt"/>
</dbReference>
<evidence type="ECO:0000259" key="5">
    <source>
        <dbReference type="Pfam" id="PF24883"/>
    </source>
</evidence>
<keyword evidence="7" id="KW-1185">Reference proteome</keyword>
<accession>A0A9P8M7X7</accession>
<feature type="domain" description="Nephrocystin 3-like N-terminal" evidence="5">
    <location>
        <begin position="428"/>
        <end position="591"/>
    </location>
</feature>
<dbReference type="Pfam" id="PF00023">
    <property type="entry name" value="Ank"/>
    <property type="match status" value="1"/>
</dbReference>
<dbReference type="Gene3D" id="3.40.50.1580">
    <property type="entry name" value="Nucleoside phosphorylase domain"/>
    <property type="match status" value="1"/>
</dbReference>
<feature type="domain" description="GPI inositol-deacylase winged helix" evidence="4">
    <location>
        <begin position="719"/>
        <end position="798"/>
    </location>
</feature>
<dbReference type="GO" id="GO:0009116">
    <property type="term" value="P:nucleoside metabolic process"/>
    <property type="evidence" value="ECO:0007669"/>
    <property type="project" value="InterPro"/>
</dbReference>